<dbReference type="Proteomes" id="UP000015042">
    <property type="component" value="Chromosome"/>
</dbReference>
<evidence type="ECO:0000313" key="1">
    <source>
        <dbReference type="EMBL" id="AGR58022.1"/>
    </source>
</evidence>
<dbReference type="KEGG" id="sbz:A464_836"/>
<accession>S5NCM8</accession>
<protein>
    <submittedName>
        <fullName evidence="1">Uncharacterized protein</fullName>
    </submittedName>
</protein>
<evidence type="ECO:0000313" key="2">
    <source>
        <dbReference type="Proteomes" id="UP000015042"/>
    </source>
</evidence>
<reference evidence="1 2" key="1">
    <citation type="submission" date="2013-07" db="EMBL/GenBank/DDBJ databases">
        <title>Genome sequence of Salmonella bongori N268-08 - a rare clinical isolate.</title>
        <authorList>
            <person name="Marti R."/>
            <person name="Hagens S."/>
            <person name="Loessner M.J."/>
            <person name="Klumpp J."/>
        </authorList>
    </citation>
    <scope>NUCLEOTIDE SEQUENCE [LARGE SCALE GENOMIC DNA]</scope>
    <source>
        <strain evidence="1 2">N268-08</strain>
    </source>
</reference>
<dbReference type="HOGENOM" id="CLU_3204948_0_0_6"/>
<sequence length="45" mass="5097">MPHLNFVLKPADNRKRGFRRGTKQAFCVSCASNFFIVIVRGSTLL</sequence>
<gene>
    <name evidence="1" type="ORF">A464_836</name>
</gene>
<organism evidence="1 2">
    <name type="scientific">Salmonella bongori N268-08</name>
    <dbReference type="NCBI Taxonomy" id="1197719"/>
    <lineage>
        <taxon>Bacteria</taxon>
        <taxon>Pseudomonadati</taxon>
        <taxon>Pseudomonadota</taxon>
        <taxon>Gammaproteobacteria</taxon>
        <taxon>Enterobacterales</taxon>
        <taxon>Enterobacteriaceae</taxon>
        <taxon>Salmonella</taxon>
    </lineage>
</organism>
<name>S5NCM8_SALBN</name>
<dbReference type="AlphaFoldDB" id="S5NCM8"/>
<proteinExistence type="predicted"/>
<dbReference type="EMBL" id="CP006608">
    <property type="protein sequence ID" value="AGR58022.1"/>
    <property type="molecule type" value="Genomic_DNA"/>
</dbReference>
<dbReference type="PATRIC" id="fig|1197719.3.peg.833"/>